<sequence length="135" mass="15489">MHCCTLSLQTVIFLKAFFSFPRKNKYRNSKRETHHLKTHPHTVPSILSCIPKQPPRNPPRKVRQPIPCPDTVSSIYWHSLPRPGLLPGLQLTQCPALFYPAVSFQTLPLARRSDSSFPTDSDLVDSFAWRRITQP</sequence>
<proteinExistence type="predicted"/>
<gene>
    <name evidence="1" type="ORF">CEXT_61951</name>
</gene>
<evidence type="ECO:0000313" key="2">
    <source>
        <dbReference type="Proteomes" id="UP001054945"/>
    </source>
</evidence>
<comment type="caution">
    <text evidence="1">The sequence shown here is derived from an EMBL/GenBank/DDBJ whole genome shotgun (WGS) entry which is preliminary data.</text>
</comment>
<organism evidence="1 2">
    <name type="scientific">Caerostris extrusa</name>
    <name type="common">Bark spider</name>
    <name type="synonym">Caerostris bankana</name>
    <dbReference type="NCBI Taxonomy" id="172846"/>
    <lineage>
        <taxon>Eukaryota</taxon>
        <taxon>Metazoa</taxon>
        <taxon>Ecdysozoa</taxon>
        <taxon>Arthropoda</taxon>
        <taxon>Chelicerata</taxon>
        <taxon>Arachnida</taxon>
        <taxon>Araneae</taxon>
        <taxon>Araneomorphae</taxon>
        <taxon>Entelegynae</taxon>
        <taxon>Araneoidea</taxon>
        <taxon>Araneidae</taxon>
        <taxon>Caerostris</taxon>
    </lineage>
</organism>
<dbReference type="AlphaFoldDB" id="A0AAV4R8J0"/>
<dbReference type="EMBL" id="BPLR01007595">
    <property type="protein sequence ID" value="GIY18268.1"/>
    <property type="molecule type" value="Genomic_DNA"/>
</dbReference>
<accession>A0AAV4R8J0</accession>
<reference evidence="1 2" key="1">
    <citation type="submission" date="2021-06" db="EMBL/GenBank/DDBJ databases">
        <title>Caerostris extrusa draft genome.</title>
        <authorList>
            <person name="Kono N."/>
            <person name="Arakawa K."/>
        </authorList>
    </citation>
    <scope>NUCLEOTIDE SEQUENCE [LARGE SCALE GENOMIC DNA]</scope>
</reference>
<keyword evidence="2" id="KW-1185">Reference proteome</keyword>
<name>A0AAV4R8J0_CAEEX</name>
<dbReference type="Proteomes" id="UP001054945">
    <property type="component" value="Unassembled WGS sequence"/>
</dbReference>
<evidence type="ECO:0000313" key="1">
    <source>
        <dbReference type="EMBL" id="GIY18268.1"/>
    </source>
</evidence>
<protein>
    <submittedName>
        <fullName evidence="1">Uncharacterized protein</fullName>
    </submittedName>
</protein>